<sequence>MTAALVKHVPSGDAPVSTFAIAYEVIPRSYPDYPIGADGHPLRLGHKSELHMDRVYNQYGLPRCCMAHRADPAKWLPEGGVIDLVSDDVDEPVDTTEDDKSPDRKRIRYSNPTGDNYRSYIVRL</sequence>
<comment type="caution">
    <text evidence="2">The sequence shown here is derived from an EMBL/GenBank/DDBJ whole genome shotgun (WGS) entry which is preliminary data.</text>
</comment>
<protein>
    <submittedName>
        <fullName evidence="2">Uncharacterized protein</fullName>
    </submittedName>
</protein>
<evidence type="ECO:0000313" key="2">
    <source>
        <dbReference type="EMBL" id="KAK3287227.1"/>
    </source>
</evidence>
<keyword evidence="3" id="KW-1185">Reference proteome</keyword>
<feature type="compositionally biased region" description="Acidic residues" evidence="1">
    <location>
        <begin position="86"/>
        <end position="97"/>
    </location>
</feature>
<gene>
    <name evidence="2" type="ORF">CYMTET_5253</name>
</gene>
<proteinExistence type="predicted"/>
<dbReference type="AlphaFoldDB" id="A0AAE0GZI9"/>
<evidence type="ECO:0000256" key="1">
    <source>
        <dbReference type="SAM" id="MobiDB-lite"/>
    </source>
</evidence>
<evidence type="ECO:0000313" key="3">
    <source>
        <dbReference type="Proteomes" id="UP001190700"/>
    </source>
</evidence>
<reference evidence="2 3" key="1">
    <citation type="journal article" date="2015" name="Genome Biol. Evol.">
        <title>Comparative Genomics of a Bacterivorous Green Alga Reveals Evolutionary Causalities and Consequences of Phago-Mixotrophic Mode of Nutrition.</title>
        <authorList>
            <person name="Burns J.A."/>
            <person name="Paasch A."/>
            <person name="Narechania A."/>
            <person name="Kim E."/>
        </authorList>
    </citation>
    <scope>NUCLEOTIDE SEQUENCE [LARGE SCALE GENOMIC DNA]</scope>
    <source>
        <strain evidence="2 3">PLY_AMNH</strain>
    </source>
</reference>
<accession>A0AAE0GZI9</accession>
<dbReference type="EMBL" id="LGRX02000949">
    <property type="protein sequence ID" value="KAK3287227.1"/>
    <property type="molecule type" value="Genomic_DNA"/>
</dbReference>
<name>A0AAE0GZI9_9CHLO</name>
<dbReference type="Proteomes" id="UP001190700">
    <property type="component" value="Unassembled WGS sequence"/>
</dbReference>
<organism evidence="2 3">
    <name type="scientific">Cymbomonas tetramitiformis</name>
    <dbReference type="NCBI Taxonomy" id="36881"/>
    <lineage>
        <taxon>Eukaryota</taxon>
        <taxon>Viridiplantae</taxon>
        <taxon>Chlorophyta</taxon>
        <taxon>Pyramimonadophyceae</taxon>
        <taxon>Pyramimonadales</taxon>
        <taxon>Pyramimonadaceae</taxon>
        <taxon>Cymbomonas</taxon>
    </lineage>
</organism>
<feature type="region of interest" description="Disordered" evidence="1">
    <location>
        <begin position="86"/>
        <end position="112"/>
    </location>
</feature>